<dbReference type="PANTHER" id="PTHR44103:SF1">
    <property type="entry name" value="PROPROTEIN CONVERTASE P"/>
    <property type="match status" value="1"/>
</dbReference>
<sequence length="745" mass="81314">MKKLFTLCFLMIPLINYAQSAPSAFGFQYDLRPTVTVNGRALLNPWAGGLNATQYATVRLNNDIRDDLVVFDRTTNKVTTFLAIDNPAGSGIAWQHAPEYERLFPEISSWLIMVDFDGDGRKDLFTLGGGNIRAYRNVLQNGNVSFQIAADPVMTVGFAGRQILYAGSTDLPAILDYDDDGDVDILSFDPTGNLIDYHQNMSVERTGKKDGLDFQRTNCQIWGHFIKEYCNDFTFGIQCDGTMGMSKPGTPGARPKHAGNTMAILDANGDGKKDILFGFVSCDNIAALYNSGTNDENANFTAFDSLYPAQNPVKFPAYAATFWEDADGDGVKDLLASTFSDFNENYGYDFRASSWFYRNTGTNQKPNFQLVQKDFLQDNMLDLGESAAPAMADLDGDGDLDLLIGYSGVRTGTTYRAGLWHFENKGTAQNPAFVLITTDYLGLTQSLGLSDVVPAFTDVDGNGSLDLVLTGTGRSAEIRVFLNTAPKGTAVQYTASGAILWPNPGGQMIPGERPTLFDIDRDGKTDVLIGKSDGTIQYYRNTGTATNPVLQLQNQNFGGFNSDNSYYDRARSLVIVDLNGDQKNELIAASNNGRIRIYQFPDKLDQPLILLDSLPSLGFPGKGLIAATGDLDGDQLPDLMLGSVAGGVRYLKNTSQKIVVTNLPEEKTGPWAYPNPTDRFLTVRPPFAGRLEVLSLTGQAMLPAQDVKASDETTLDLGGLADGTYLLRLSGENRPVQTQKIVVWK</sequence>
<dbReference type="InterPro" id="IPR013517">
    <property type="entry name" value="FG-GAP"/>
</dbReference>
<organism evidence="4 5">
    <name type="scientific">Spirosoma terrae</name>
    <dbReference type="NCBI Taxonomy" id="1968276"/>
    <lineage>
        <taxon>Bacteria</taxon>
        <taxon>Pseudomonadati</taxon>
        <taxon>Bacteroidota</taxon>
        <taxon>Cytophagia</taxon>
        <taxon>Cytophagales</taxon>
        <taxon>Cytophagaceae</taxon>
        <taxon>Spirosoma</taxon>
    </lineage>
</organism>
<accession>A0A6L9LBS0</accession>
<evidence type="ECO:0000313" key="4">
    <source>
        <dbReference type="EMBL" id="NDU96822.1"/>
    </source>
</evidence>
<dbReference type="AlphaFoldDB" id="A0A6L9LBS0"/>
<keyword evidence="5" id="KW-1185">Reference proteome</keyword>
<dbReference type="Gene3D" id="2.130.10.130">
    <property type="entry name" value="Integrin alpha, N-terminal"/>
    <property type="match status" value="2"/>
</dbReference>
<evidence type="ECO:0000256" key="1">
    <source>
        <dbReference type="ARBA" id="ARBA00022729"/>
    </source>
</evidence>
<dbReference type="Proteomes" id="UP000474175">
    <property type="component" value="Unassembled WGS sequence"/>
</dbReference>
<evidence type="ECO:0000259" key="3">
    <source>
        <dbReference type="Pfam" id="PF18962"/>
    </source>
</evidence>
<dbReference type="InterPro" id="IPR026444">
    <property type="entry name" value="Secre_tail"/>
</dbReference>
<evidence type="ECO:0000313" key="5">
    <source>
        <dbReference type="Proteomes" id="UP000474175"/>
    </source>
</evidence>
<feature type="chain" id="PRO_5026849160" evidence="2">
    <location>
        <begin position="19"/>
        <end position="745"/>
    </location>
</feature>
<reference evidence="4 5" key="1">
    <citation type="submission" date="2020-02" db="EMBL/GenBank/DDBJ databases">
        <title>Draft genome sequence of two Spirosoma agri KCTC 52727 and Spirosoma terrae KCTC 52035.</title>
        <authorList>
            <person name="Rojas J."/>
            <person name="Ambika Manirajan B."/>
            <person name="Suarez C."/>
            <person name="Ratering S."/>
            <person name="Schnell S."/>
        </authorList>
    </citation>
    <scope>NUCLEOTIDE SEQUENCE [LARGE SCALE GENOMIC DNA]</scope>
    <source>
        <strain evidence="4 5">KCTC 52035</strain>
    </source>
</reference>
<dbReference type="EMBL" id="JAAFZH010000008">
    <property type="protein sequence ID" value="NDU96822.1"/>
    <property type="molecule type" value="Genomic_DNA"/>
</dbReference>
<feature type="domain" description="Secretion system C-terminal sorting" evidence="3">
    <location>
        <begin position="673"/>
        <end position="743"/>
    </location>
</feature>
<gene>
    <name evidence="4" type="ORF">GK108_18205</name>
</gene>
<dbReference type="RefSeq" id="WP_163951666.1">
    <property type="nucleotide sequence ID" value="NZ_JAAFZH010000008.1"/>
</dbReference>
<keyword evidence="1 2" id="KW-0732">Signal</keyword>
<dbReference type="Pfam" id="PF18962">
    <property type="entry name" value="Por_Secre_tail"/>
    <property type="match status" value="1"/>
</dbReference>
<name>A0A6L9LBS0_9BACT</name>
<dbReference type="InterPro" id="IPR028994">
    <property type="entry name" value="Integrin_alpha_N"/>
</dbReference>
<comment type="caution">
    <text evidence="4">The sequence shown here is derived from an EMBL/GenBank/DDBJ whole genome shotgun (WGS) entry which is preliminary data.</text>
</comment>
<dbReference type="PANTHER" id="PTHR44103">
    <property type="entry name" value="PROPROTEIN CONVERTASE P"/>
    <property type="match status" value="1"/>
</dbReference>
<proteinExistence type="predicted"/>
<protein>
    <submittedName>
        <fullName evidence="4">T9SS type A sorting domain-containing protein</fullName>
    </submittedName>
</protein>
<feature type="signal peptide" evidence="2">
    <location>
        <begin position="1"/>
        <end position="18"/>
    </location>
</feature>
<dbReference type="Pfam" id="PF13517">
    <property type="entry name" value="FG-GAP_3"/>
    <property type="match status" value="1"/>
</dbReference>
<evidence type="ECO:0000256" key="2">
    <source>
        <dbReference type="SAM" id="SignalP"/>
    </source>
</evidence>
<dbReference type="NCBIfam" id="TIGR04183">
    <property type="entry name" value="Por_Secre_tail"/>
    <property type="match status" value="1"/>
</dbReference>
<dbReference type="SUPFAM" id="SSF69318">
    <property type="entry name" value="Integrin alpha N-terminal domain"/>
    <property type="match status" value="2"/>
</dbReference>